<sequence length="168" mass="19481">MRNSEPSPVPSPSTSKNSPPIPSSRKKTIATMRAENMQKKAELNIHFKKCNSKCSSCCHGTKIEKHIEVTNGFSKYMSLNEEYGALESVRLKLSRDKDIIKQYMDKVFDIKSIITDTRAKNLDLLYEKPEDFEYEEDMPYDNLEFSIEKNQEEKNVCFTEFLEVLKHA</sequence>
<name>A0AC34GXL7_9BILA</name>
<evidence type="ECO:0000313" key="2">
    <source>
        <dbReference type="WBParaSite" id="ES5_v2.g9533.t1"/>
    </source>
</evidence>
<dbReference type="Proteomes" id="UP000887579">
    <property type="component" value="Unplaced"/>
</dbReference>
<reference evidence="2" key="1">
    <citation type="submission" date="2022-11" db="UniProtKB">
        <authorList>
            <consortium name="WormBaseParasite"/>
        </authorList>
    </citation>
    <scope>IDENTIFICATION</scope>
</reference>
<accession>A0AC34GXL7</accession>
<dbReference type="WBParaSite" id="ES5_v2.g9533.t1">
    <property type="protein sequence ID" value="ES5_v2.g9533.t1"/>
    <property type="gene ID" value="ES5_v2.g9533"/>
</dbReference>
<protein>
    <submittedName>
        <fullName evidence="2">Uncharacterized protein</fullName>
    </submittedName>
</protein>
<evidence type="ECO:0000313" key="1">
    <source>
        <dbReference type="Proteomes" id="UP000887579"/>
    </source>
</evidence>
<proteinExistence type="predicted"/>
<organism evidence="1 2">
    <name type="scientific">Panagrolaimus sp. ES5</name>
    <dbReference type="NCBI Taxonomy" id="591445"/>
    <lineage>
        <taxon>Eukaryota</taxon>
        <taxon>Metazoa</taxon>
        <taxon>Ecdysozoa</taxon>
        <taxon>Nematoda</taxon>
        <taxon>Chromadorea</taxon>
        <taxon>Rhabditida</taxon>
        <taxon>Tylenchina</taxon>
        <taxon>Panagrolaimomorpha</taxon>
        <taxon>Panagrolaimoidea</taxon>
        <taxon>Panagrolaimidae</taxon>
        <taxon>Panagrolaimus</taxon>
    </lineage>
</organism>